<reference evidence="4" key="2">
    <citation type="submission" date="2014-09" db="EMBL/GenBank/DDBJ databases">
        <authorList>
            <person name="GOMEZ-VALERO Laura"/>
        </authorList>
    </citation>
    <scope>NUCLEOTIDE SEQUENCE</scope>
    <source>
        <strain evidence="4">ATCC33218</strain>
    </source>
</reference>
<dbReference type="KEGG" id="tmc:LMI_2888"/>
<dbReference type="PATRIC" id="fig|451.8.peg.2479"/>
<dbReference type="InterPro" id="IPR018931">
    <property type="entry name" value="DUF2520"/>
</dbReference>
<dbReference type="Pfam" id="PF10728">
    <property type="entry name" value="DUF2520"/>
    <property type="match status" value="1"/>
</dbReference>
<sequence>MLAINFVGCGNLGKTLGRLITVHHLGKVEGVVTTSLKSADKAVEFIGAGKSCTNYSELPTADIYFITTGDDLIETVCNQLIAEAKVAKGAIIIHCSGSLSSDVLMQARDAGCYAFSVHPVKSFANPELSVEQFSGTYCGYEGDEAVFPTLNALFTGMGAILFPITKEQKPIYHAAGVIANNYIVGLHYLASECYRFAGVDENIAYQMTSMLMSEAIQNLQKFNHKNALTGPLQRGDIEVVREHLSHLTALPQIKAVYASLGEAIIPISDRAKQLKDKFVALFQEQSKE</sequence>
<proteinExistence type="predicted"/>
<dbReference type="SUPFAM" id="SSF51735">
    <property type="entry name" value="NAD(P)-binding Rossmann-fold domains"/>
    <property type="match status" value="1"/>
</dbReference>
<dbReference type="InterPro" id="IPR037108">
    <property type="entry name" value="TM1727-like_C_sf"/>
</dbReference>
<dbReference type="PANTHER" id="PTHR40459">
    <property type="entry name" value="CONSERVED HYPOTHETICAL ALANINE AND LEUCINE RICH PROTEIN"/>
    <property type="match status" value="1"/>
</dbReference>
<dbReference type="InterPro" id="IPR019665">
    <property type="entry name" value="OxRdtase/DH_put_Rossmann_dom"/>
</dbReference>
<dbReference type="Gene3D" id="3.40.50.720">
    <property type="entry name" value="NAD(P)-binding Rossmann-like Domain"/>
    <property type="match status" value="1"/>
</dbReference>
<feature type="domain" description="Putative oxidoreductase/dehydrogenase Rossmann-like" evidence="2">
    <location>
        <begin position="3"/>
        <end position="119"/>
    </location>
</feature>
<evidence type="ECO:0000313" key="7">
    <source>
        <dbReference type="Proteomes" id="UP000182998"/>
    </source>
</evidence>
<protein>
    <submittedName>
        <fullName evidence="5">Predicted oxidoreductase, contains short-chain dehydrogenase (SDR) and DUF2520 domains</fullName>
    </submittedName>
</protein>
<keyword evidence="7" id="KW-1185">Reference proteome</keyword>
<organism evidence="4 6">
    <name type="scientific">Legionella micdadei</name>
    <name type="common">Tatlockia micdadei</name>
    <dbReference type="NCBI Taxonomy" id="451"/>
    <lineage>
        <taxon>Bacteria</taxon>
        <taxon>Pseudomonadati</taxon>
        <taxon>Pseudomonadota</taxon>
        <taxon>Gammaproteobacteria</taxon>
        <taxon>Legionellales</taxon>
        <taxon>Legionellaceae</taxon>
        <taxon>Legionella</taxon>
    </lineage>
</organism>
<keyword evidence="1" id="KW-0560">Oxidoreductase</keyword>
<dbReference type="Gene3D" id="1.10.1040.20">
    <property type="entry name" value="ProC-like, C-terminal domain"/>
    <property type="match status" value="1"/>
</dbReference>
<accession>A0A098GJE0</accession>
<evidence type="ECO:0000259" key="3">
    <source>
        <dbReference type="Pfam" id="PF10728"/>
    </source>
</evidence>
<dbReference type="PANTHER" id="PTHR40459:SF1">
    <property type="entry name" value="CONSERVED HYPOTHETICAL ALANINE AND LEUCINE RICH PROTEIN"/>
    <property type="match status" value="1"/>
</dbReference>
<dbReference type="InterPro" id="IPR008927">
    <property type="entry name" value="6-PGluconate_DH-like_C_sf"/>
</dbReference>
<evidence type="ECO:0000313" key="5">
    <source>
        <dbReference type="EMBL" id="SCY74040.1"/>
    </source>
</evidence>
<dbReference type="Proteomes" id="UP000182998">
    <property type="component" value="Unassembled WGS sequence"/>
</dbReference>
<reference evidence="6" key="1">
    <citation type="submission" date="2014-09" db="EMBL/GenBank/DDBJ databases">
        <authorList>
            <person name="Gomez-Valero L."/>
        </authorList>
    </citation>
    <scope>NUCLEOTIDE SEQUENCE [LARGE SCALE GENOMIC DNA]</scope>
    <source>
        <strain evidence="6">ATCC33218</strain>
    </source>
</reference>
<dbReference type="AlphaFoldDB" id="A0A098GJE0"/>
<dbReference type="OrthoDB" id="8650434at2"/>
<dbReference type="EMBL" id="FMVN01000016">
    <property type="protein sequence ID" value="SCY74040.1"/>
    <property type="molecule type" value="Genomic_DNA"/>
</dbReference>
<dbReference type="GO" id="GO:0016491">
    <property type="term" value="F:oxidoreductase activity"/>
    <property type="evidence" value="ECO:0007669"/>
    <property type="project" value="UniProtKB-KW"/>
</dbReference>
<dbReference type="EMBL" id="LN614830">
    <property type="protein sequence ID" value="CEG62127.1"/>
    <property type="molecule type" value="Genomic_DNA"/>
</dbReference>
<dbReference type="SUPFAM" id="SSF48179">
    <property type="entry name" value="6-phosphogluconate dehydrogenase C-terminal domain-like"/>
    <property type="match status" value="1"/>
</dbReference>
<dbReference type="RefSeq" id="WP_045100250.1">
    <property type="nucleotide sequence ID" value="NZ_CP020614.1"/>
</dbReference>
<reference evidence="5 7" key="3">
    <citation type="submission" date="2016-10" db="EMBL/GenBank/DDBJ databases">
        <authorList>
            <person name="Varghese N."/>
            <person name="Submissions S."/>
        </authorList>
    </citation>
    <scope>NUCLEOTIDE SEQUENCE [LARGE SCALE GENOMIC DNA]</scope>
    <source>
        <strain evidence="5 7">ATCC 33218</strain>
    </source>
</reference>
<dbReference type="HOGENOM" id="CLU_055635_1_0_6"/>
<gene>
    <name evidence="4" type="ORF">LMI_2888</name>
    <name evidence="5" type="ORF">SAMN02982997_02732</name>
</gene>
<dbReference type="InterPro" id="IPR036291">
    <property type="entry name" value="NAD(P)-bd_dom_sf"/>
</dbReference>
<feature type="domain" description="DUF2520" evidence="3">
    <location>
        <begin position="137"/>
        <end position="263"/>
    </location>
</feature>
<evidence type="ECO:0000259" key="2">
    <source>
        <dbReference type="Pfam" id="PF10727"/>
    </source>
</evidence>
<dbReference type="Proteomes" id="UP000032414">
    <property type="component" value="Chromosome I"/>
</dbReference>
<evidence type="ECO:0000313" key="6">
    <source>
        <dbReference type="Proteomes" id="UP000032414"/>
    </source>
</evidence>
<name>A0A098GJE0_LEGMI</name>
<dbReference type="Pfam" id="PF10727">
    <property type="entry name" value="Rossmann-like"/>
    <property type="match status" value="1"/>
</dbReference>
<evidence type="ECO:0000313" key="4">
    <source>
        <dbReference type="EMBL" id="CEG62127.1"/>
    </source>
</evidence>
<evidence type="ECO:0000256" key="1">
    <source>
        <dbReference type="ARBA" id="ARBA00023002"/>
    </source>
</evidence>
<dbReference type="STRING" id="451.B6N58_13335"/>